<organism evidence="1">
    <name type="scientific">Anguilla anguilla</name>
    <name type="common">European freshwater eel</name>
    <name type="synonym">Muraena anguilla</name>
    <dbReference type="NCBI Taxonomy" id="7936"/>
    <lineage>
        <taxon>Eukaryota</taxon>
        <taxon>Metazoa</taxon>
        <taxon>Chordata</taxon>
        <taxon>Craniata</taxon>
        <taxon>Vertebrata</taxon>
        <taxon>Euteleostomi</taxon>
        <taxon>Actinopterygii</taxon>
        <taxon>Neopterygii</taxon>
        <taxon>Teleostei</taxon>
        <taxon>Anguilliformes</taxon>
        <taxon>Anguillidae</taxon>
        <taxon>Anguilla</taxon>
    </lineage>
</organism>
<sequence>MSKKIYNAAMLINSIFCKHLMKCFTKHALFPLI</sequence>
<dbReference type="EMBL" id="GBXM01052812">
    <property type="protein sequence ID" value="JAH55765.1"/>
    <property type="molecule type" value="Transcribed_RNA"/>
</dbReference>
<accession>A0A0E9TSB2</accession>
<dbReference type="AlphaFoldDB" id="A0A0E9TSB2"/>
<reference evidence="1" key="1">
    <citation type="submission" date="2014-11" db="EMBL/GenBank/DDBJ databases">
        <authorList>
            <person name="Amaro Gonzalez C."/>
        </authorList>
    </citation>
    <scope>NUCLEOTIDE SEQUENCE</scope>
</reference>
<evidence type="ECO:0000313" key="1">
    <source>
        <dbReference type="EMBL" id="JAH55765.1"/>
    </source>
</evidence>
<protein>
    <submittedName>
        <fullName evidence="1">Uncharacterized protein</fullName>
    </submittedName>
</protein>
<reference evidence="1" key="2">
    <citation type="journal article" date="2015" name="Fish Shellfish Immunol.">
        <title>Early steps in the European eel (Anguilla anguilla)-Vibrio vulnificus interaction in the gills: Role of the RtxA13 toxin.</title>
        <authorList>
            <person name="Callol A."/>
            <person name="Pajuelo D."/>
            <person name="Ebbesson L."/>
            <person name="Teles M."/>
            <person name="MacKenzie S."/>
            <person name="Amaro C."/>
        </authorList>
    </citation>
    <scope>NUCLEOTIDE SEQUENCE</scope>
</reference>
<proteinExistence type="predicted"/>
<name>A0A0E9TSB2_ANGAN</name>